<dbReference type="EMBL" id="BSOW01000047">
    <property type="protein sequence ID" value="GLR91433.1"/>
    <property type="molecule type" value="Genomic_DNA"/>
</dbReference>
<accession>A0ABQ6BH56</accession>
<evidence type="ECO:0000313" key="2">
    <source>
        <dbReference type="Proteomes" id="UP001156905"/>
    </source>
</evidence>
<sequence length="101" mass="11245">MPTYLASYDLKETRPDPHPTFLKQAAAQGWKLWILGSNNVRYRLPNTTLVGTFDSLAVAEARLEAARLATENEMGGNVTTSKWIVAEYGPARFNSDERQSA</sequence>
<gene>
    <name evidence="1" type="ORF">GCM10007857_81500</name>
</gene>
<name>A0ABQ6BH56_9BRAD</name>
<dbReference type="RefSeq" id="WP_284274752.1">
    <property type="nucleotide sequence ID" value="NZ_BSOW01000047.1"/>
</dbReference>
<protein>
    <submittedName>
        <fullName evidence="1">Uncharacterized protein</fullName>
    </submittedName>
</protein>
<keyword evidence="2" id="KW-1185">Reference proteome</keyword>
<evidence type="ECO:0000313" key="1">
    <source>
        <dbReference type="EMBL" id="GLR91433.1"/>
    </source>
</evidence>
<reference evidence="2" key="1">
    <citation type="journal article" date="2019" name="Int. J. Syst. Evol. Microbiol.">
        <title>The Global Catalogue of Microorganisms (GCM) 10K type strain sequencing project: providing services to taxonomists for standard genome sequencing and annotation.</title>
        <authorList>
            <consortium name="The Broad Institute Genomics Platform"/>
            <consortium name="The Broad Institute Genome Sequencing Center for Infectious Disease"/>
            <person name="Wu L."/>
            <person name="Ma J."/>
        </authorList>
    </citation>
    <scope>NUCLEOTIDE SEQUENCE [LARGE SCALE GENOMIC DNA]</scope>
    <source>
        <strain evidence="2">NBRC 102520</strain>
    </source>
</reference>
<dbReference type="Proteomes" id="UP001156905">
    <property type="component" value="Unassembled WGS sequence"/>
</dbReference>
<proteinExistence type="predicted"/>
<comment type="caution">
    <text evidence="1">The sequence shown here is derived from an EMBL/GenBank/DDBJ whole genome shotgun (WGS) entry which is preliminary data.</text>
</comment>
<organism evidence="1 2">
    <name type="scientific">Bradyrhizobium iriomotense</name>
    <dbReference type="NCBI Taxonomy" id="441950"/>
    <lineage>
        <taxon>Bacteria</taxon>
        <taxon>Pseudomonadati</taxon>
        <taxon>Pseudomonadota</taxon>
        <taxon>Alphaproteobacteria</taxon>
        <taxon>Hyphomicrobiales</taxon>
        <taxon>Nitrobacteraceae</taxon>
        <taxon>Bradyrhizobium</taxon>
    </lineage>
</organism>